<feature type="region of interest" description="Disordered" evidence="6">
    <location>
        <begin position="888"/>
        <end position="978"/>
    </location>
</feature>
<dbReference type="GO" id="GO:0005576">
    <property type="term" value="C:extracellular region"/>
    <property type="evidence" value="ECO:0007669"/>
    <property type="project" value="TreeGrafter"/>
</dbReference>
<dbReference type="PANTHER" id="PTHR39344">
    <property type="entry name" value="UPF0182 PROTEIN SLL1060"/>
    <property type="match status" value="1"/>
</dbReference>
<feature type="transmembrane region" description="Helical" evidence="5">
    <location>
        <begin position="115"/>
        <end position="134"/>
    </location>
</feature>
<dbReference type="Pfam" id="PF03699">
    <property type="entry name" value="UPF0182"/>
    <property type="match status" value="1"/>
</dbReference>
<protein>
    <recommendedName>
        <fullName evidence="5">UPF0182 protein SAMN04487905_11065</fullName>
    </recommendedName>
</protein>
<dbReference type="Proteomes" id="UP000199497">
    <property type="component" value="Unassembled WGS sequence"/>
</dbReference>
<dbReference type="GO" id="GO:0005886">
    <property type="term" value="C:plasma membrane"/>
    <property type="evidence" value="ECO:0007669"/>
    <property type="project" value="UniProtKB-SubCell"/>
</dbReference>
<feature type="transmembrane region" description="Helical" evidence="5">
    <location>
        <begin position="287"/>
        <end position="307"/>
    </location>
</feature>
<proteinExistence type="inferred from homology"/>
<organism evidence="7 8">
    <name type="scientific">Actinopolyspora xinjiangensis</name>
    <dbReference type="NCBI Taxonomy" id="405564"/>
    <lineage>
        <taxon>Bacteria</taxon>
        <taxon>Bacillati</taxon>
        <taxon>Actinomycetota</taxon>
        <taxon>Actinomycetes</taxon>
        <taxon>Actinopolysporales</taxon>
        <taxon>Actinopolysporaceae</taxon>
        <taxon>Actinopolyspora</taxon>
    </lineage>
</organism>
<feature type="transmembrane region" description="Helical" evidence="5">
    <location>
        <begin position="214"/>
        <end position="231"/>
    </location>
</feature>
<dbReference type="NCBIfam" id="NF000825">
    <property type="entry name" value="PRK00068.1"/>
    <property type="match status" value="1"/>
</dbReference>
<sequence length="1001" mass="110357">MATRPVGVPKLSRRSRILLILGAVVLVALIVGSRLIGTYVNWLWFGSVDYRGIFTTIVLTRIVLFVCAGVFLAGVLALNLWLAYRTRPVFVPLDNSGQEDPLTRYRTVITQRSKWFGIGIPVVVGAIGGLAATGDWRMVQLFLNRTPFGTEDPVFGHDVSLYIFQLPFFRWLLAWGFIAVTLSFIGALATHYVFGGVRVAGRSGQISQAARIQLAVLAGVFVLLKAVDFFFDRWDLLLSQRSDLFTGASYTDLNAVMPAKVILLCISIICALAFFAAVFLRNLQIPALATVLLVLSSLVVGALWPALLQQFSVEPNANQREATSIERNIAATRQAFGITEEDVTVRENYTQGGDGSGSDGSDVSPEDVAQDTGTVSNVRLLDPSLLSETFTQLQQQFNFYGFPDELDIDRYRDDNGELQDYLVAVRGINTDGLAENQQSWINRHMVYTHGNGFVTAPADRVSSVPGEGADTGAYPVFSMSDVANDGQGEIPVEQPRVYYGELNQDYAIVGAEQGERPKEYDTQNSRYTYTGEGGVSIGNWFNRAVFAANYGERNILFNQEIGSQSQIMFNRNPRQRVQKVAPWLKLDGDPYPAVIDGRIKWIVDGYTTLDNYPYSTLTSFGQAASDSTSDVTQPDQQINYIRNSVKATVDAYSGEVSLYEFGEKDPVLQAWKGVFPGVVKPKSEISDELRQHFRYPADMFKVQRQLLARYHVDNPGDFYATRGFWQVPNDPNEEQRGGSGEKQPPFYVIAQAPTQNRPTFQLISAMTALERQNLSAWISASSDPESYGEITMLELPTGDPTLGPVQVQRQMESTPKVTEDRTLFDNPGVRAMFGNLLTLPVEGGMLYVEPIYIRPNSEDSYPQLARVLTSYGDSVGYAETLQGSLEQIFGPGAGQNTETAEDENQQGDGQDQQGDQGQQQGENQGQQQGDQGDQGDQGQQQGDGQGQQNSPEVNQAVRELRAAMEEVRSAQSSGDLGQLGQAFQRLEEAMARYEEVTGDGG</sequence>
<dbReference type="InterPro" id="IPR005372">
    <property type="entry name" value="UPF0182"/>
</dbReference>
<evidence type="ECO:0000313" key="7">
    <source>
        <dbReference type="EMBL" id="SDP83969.1"/>
    </source>
</evidence>
<feature type="region of interest" description="Disordered" evidence="6">
    <location>
        <begin position="348"/>
        <end position="369"/>
    </location>
</feature>
<evidence type="ECO:0000256" key="2">
    <source>
        <dbReference type="ARBA" id="ARBA00022692"/>
    </source>
</evidence>
<feature type="transmembrane region" description="Helical" evidence="5">
    <location>
        <begin position="261"/>
        <end position="280"/>
    </location>
</feature>
<evidence type="ECO:0000256" key="4">
    <source>
        <dbReference type="ARBA" id="ARBA00023136"/>
    </source>
</evidence>
<dbReference type="RefSeq" id="WP_211481400.1">
    <property type="nucleotide sequence ID" value="NZ_FNJR01000010.1"/>
</dbReference>
<reference evidence="8" key="1">
    <citation type="submission" date="2016-10" db="EMBL/GenBank/DDBJ databases">
        <authorList>
            <person name="Varghese N."/>
            <person name="Submissions S."/>
        </authorList>
    </citation>
    <scope>NUCLEOTIDE SEQUENCE [LARGE SCALE GENOMIC DNA]</scope>
    <source>
        <strain evidence="8">DSM 46732</strain>
    </source>
</reference>
<dbReference type="AlphaFoldDB" id="A0A1H0VZP1"/>
<accession>A0A1H0VZP1</accession>
<comment type="similarity">
    <text evidence="5">Belongs to the UPF0182 family.</text>
</comment>
<feature type="transmembrane region" description="Helical" evidence="5">
    <location>
        <begin position="168"/>
        <end position="194"/>
    </location>
</feature>
<keyword evidence="1 5" id="KW-1003">Cell membrane</keyword>
<feature type="compositionally biased region" description="Low complexity" evidence="6">
    <location>
        <begin position="906"/>
        <end position="949"/>
    </location>
</feature>
<feature type="transmembrane region" description="Helical" evidence="5">
    <location>
        <begin position="17"/>
        <end position="42"/>
    </location>
</feature>
<dbReference type="HAMAP" id="MF_01600">
    <property type="entry name" value="UPF0182"/>
    <property type="match status" value="1"/>
</dbReference>
<evidence type="ECO:0000256" key="5">
    <source>
        <dbReference type="HAMAP-Rule" id="MF_01600"/>
    </source>
</evidence>
<comment type="subcellular location">
    <subcellularLocation>
        <location evidence="5">Cell membrane</location>
        <topology evidence="5">Multi-pass membrane protein</topology>
    </subcellularLocation>
</comment>
<keyword evidence="2 5" id="KW-0812">Transmembrane</keyword>
<keyword evidence="8" id="KW-1185">Reference proteome</keyword>
<keyword evidence="3 5" id="KW-1133">Transmembrane helix</keyword>
<evidence type="ECO:0000256" key="3">
    <source>
        <dbReference type="ARBA" id="ARBA00022989"/>
    </source>
</evidence>
<evidence type="ECO:0000256" key="6">
    <source>
        <dbReference type="SAM" id="MobiDB-lite"/>
    </source>
</evidence>
<feature type="region of interest" description="Disordered" evidence="6">
    <location>
        <begin position="723"/>
        <end position="742"/>
    </location>
</feature>
<keyword evidence="4 5" id="KW-0472">Membrane</keyword>
<name>A0A1H0VZP1_9ACTN</name>
<feature type="transmembrane region" description="Helical" evidence="5">
    <location>
        <begin position="62"/>
        <end position="84"/>
    </location>
</feature>
<dbReference type="EMBL" id="FNJR01000010">
    <property type="protein sequence ID" value="SDP83969.1"/>
    <property type="molecule type" value="Genomic_DNA"/>
</dbReference>
<feature type="compositionally biased region" description="Basic and acidic residues" evidence="6">
    <location>
        <begin position="958"/>
        <end position="968"/>
    </location>
</feature>
<dbReference type="PANTHER" id="PTHR39344:SF1">
    <property type="entry name" value="UPF0182 PROTEIN SLL1060"/>
    <property type="match status" value="1"/>
</dbReference>
<gene>
    <name evidence="7" type="ORF">SAMN04487905_11065</name>
</gene>
<evidence type="ECO:0000313" key="8">
    <source>
        <dbReference type="Proteomes" id="UP000199497"/>
    </source>
</evidence>
<evidence type="ECO:0000256" key="1">
    <source>
        <dbReference type="ARBA" id="ARBA00022475"/>
    </source>
</evidence>